<dbReference type="Proteomes" id="UP001163328">
    <property type="component" value="Chromosome"/>
</dbReference>
<reference evidence="1" key="1">
    <citation type="submission" date="2021-08" db="EMBL/GenBank/DDBJ databases">
        <title>Flavobacterium sp. strain CC-SYL302.</title>
        <authorList>
            <person name="Lin S.-Y."/>
            <person name="Lee T.-H."/>
            <person name="Young C.-C."/>
        </authorList>
    </citation>
    <scope>NUCLEOTIDE SEQUENCE</scope>
    <source>
        <strain evidence="1">CC-SYL302</strain>
    </source>
</reference>
<dbReference type="Pfam" id="PF09697">
    <property type="entry name" value="Porph_ging"/>
    <property type="match status" value="1"/>
</dbReference>
<name>A0ABY6M531_9FLAO</name>
<keyword evidence="2" id="KW-1185">Reference proteome</keyword>
<gene>
    <name evidence="1" type="ORF">K5I29_06260</name>
</gene>
<accession>A0ABY6M531</accession>
<proteinExistence type="predicted"/>
<dbReference type="RefSeq" id="WP_394358599.1">
    <property type="nucleotide sequence ID" value="NZ_CP081495.1"/>
</dbReference>
<protein>
    <submittedName>
        <fullName evidence="1">GLPGLI family protein</fullName>
    </submittedName>
</protein>
<organism evidence="1 2">
    <name type="scientific">Flavobacterium agricola</name>
    <dbReference type="NCBI Taxonomy" id="2870839"/>
    <lineage>
        <taxon>Bacteria</taxon>
        <taxon>Pseudomonadati</taxon>
        <taxon>Bacteroidota</taxon>
        <taxon>Flavobacteriia</taxon>
        <taxon>Flavobacteriales</taxon>
        <taxon>Flavobacteriaceae</taxon>
        <taxon>Flavobacterium</taxon>
    </lineage>
</organism>
<dbReference type="InterPro" id="IPR005901">
    <property type="entry name" value="GLPGLI"/>
</dbReference>
<sequence length="168" mass="19499">MNLSNGLRYTAPYHNYVTNYDFTSKTIEENRALKDGTVLYARWDNDLVWEISDEEKTIGNYTVRKATTNSIELNKKHPNYPGKVTAWFCPEIPIPAGPARYYGLPGLILELKYQKDGSTYKLKSIEGADDYKFKNITTENQVEKEDVIYFEHKNSTKVKETQKLKKRS</sequence>
<evidence type="ECO:0000313" key="1">
    <source>
        <dbReference type="EMBL" id="UYW02616.1"/>
    </source>
</evidence>
<dbReference type="NCBIfam" id="TIGR01200">
    <property type="entry name" value="GLPGLI"/>
    <property type="match status" value="1"/>
</dbReference>
<evidence type="ECO:0000313" key="2">
    <source>
        <dbReference type="Proteomes" id="UP001163328"/>
    </source>
</evidence>
<dbReference type="EMBL" id="CP081495">
    <property type="protein sequence ID" value="UYW02616.1"/>
    <property type="molecule type" value="Genomic_DNA"/>
</dbReference>